<organism evidence="2 3">
    <name type="scientific">Streptosporangium saharense</name>
    <dbReference type="NCBI Taxonomy" id="1706840"/>
    <lineage>
        <taxon>Bacteria</taxon>
        <taxon>Bacillati</taxon>
        <taxon>Actinomycetota</taxon>
        <taxon>Actinomycetes</taxon>
        <taxon>Streptosporangiales</taxon>
        <taxon>Streptosporangiaceae</taxon>
        <taxon>Streptosporangium</taxon>
    </lineage>
</organism>
<dbReference type="AlphaFoldDB" id="A0A7W7QWA1"/>
<feature type="region of interest" description="Disordered" evidence="1">
    <location>
        <begin position="23"/>
        <end position="52"/>
    </location>
</feature>
<gene>
    <name evidence="2" type="ORF">FHS44_007845</name>
</gene>
<proteinExistence type="predicted"/>
<dbReference type="RefSeq" id="WP_184725255.1">
    <property type="nucleotide sequence ID" value="NZ_JACHJP010000016.1"/>
</dbReference>
<reference evidence="2 3" key="1">
    <citation type="submission" date="2020-08" db="EMBL/GenBank/DDBJ databases">
        <title>Genomic Encyclopedia of Type Strains, Phase III (KMG-III): the genomes of soil and plant-associated and newly described type strains.</title>
        <authorList>
            <person name="Whitman W."/>
        </authorList>
    </citation>
    <scope>NUCLEOTIDE SEQUENCE [LARGE SCALE GENOMIC DNA]</scope>
    <source>
        <strain evidence="2 3">CECT 8840</strain>
    </source>
</reference>
<keyword evidence="3" id="KW-1185">Reference proteome</keyword>
<name>A0A7W7QWA1_9ACTN</name>
<dbReference type="EMBL" id="JACHJP010000016">
    <property type="protein sequence ID" value="MBB4920693.1"/>
    <property type="molecule type" value="Genomic_DNA"/>
</dbReference>
<accession>A0A7W7QWA1</accession>
<dbReference type="Proteomes" id="UP000552644">
    <property type="component" value="Unassembled WGS sequence"/>
</dbReference>
<comment type="caution">
    <text evidence="2">The sequence shown here is derived from an EMBL/GenBank/DDBJ whole genome shotgun (WGS) entry which is preliminary data.</text>
</comment>
<evidence type="ECO:0000256" key="1">
    <source>
        <dbReference type="SAM" id="MobiDB-lite"/>
    </source>
</evidence>
<sequence length="52" mass="5470">MAIRFDDLYGHAALPDDALDSVVGGRPTSAPPSPKVCTSVNGEPDTCSDYPY</sequence>
<evidence type="ECO:0000313" key="2">
    <source>
        <dbReference type="EMBL" id="MBB4920693.1"/>
    </source>
</evidence>
<evidence type="ECO:0000313" key="3">
    <source>
        <dbReference type="Proteomes" id="UP000552644"/>
    </source>
</evidence>
<protein>
    <submittedName>
        <fullName evidence="2">Uncharacterized protein</fullName>
    </submittedName>
</protein>